<dbReference type="EMBL" id="BNCD01000029">
    <property type="protein sequence ID" value="GHH87692.1"/>
    <property type="molecule type" value="Genomic_DNA"/>
</dbReference>
<dbReference type="Gene3D" id="2.40.320.10">
    <property type="entry name" value="Hypothetical Protein Pfu-838710-001"/>
    <property type="match status" value="1"/>
</dbReference>
<evidence type="ECO:0000256" key="1">
    <source>
        <dbReference type="PIRSR" id="PIRSR016487-1"/>
    </source>
</evidence>
<dbReference type="InterPro" id="IPR023577">
    <property type="entry name" value="CYTH_domain"/>
</dbReference>
<reference evidence="4" key="1">
    <citation type="journal article" date="2014" name="Int. J. Syst. Evol. Microbiol.">
        <title>Complete genome sequence of Corynebacterium casei LMG S-19264T (=DSM 44701T), isolated from a smear-ripened cheese.</title>
        <authorList>
            <consortium name="US DOE Joint Genome Institute (JGI-PGF)"/>
            <person name="Walter F."/>
            <person name="Albersmeier A."/>
            <person name="Kalinowski J."/>
            <person name="Ruckert C."/>
        </authorList>
    </citation>
    <scope>NUCLEOTIDE SEQUENCE</scope>
    <source>
        <strain evidence="4">JCM 5069</strain>
    </source>
</reference>
<organism evidence="4 5">
    <name type="scientific">Streptomyces sulfonofaciens</name>
    <dbReference type="NCBI Taxonomy" id="68272"/>
    <lineage>
        <taxon>Bacteria</taxon>
        <taxon>Bacillati</taxon>
        <taxon>Actinomycetota</taxon>
        <taxon>Actinomycetes</taxon>
        <taxon>Kitasatosporales</taxon>
        <taxon>Streptomycetaceae</taxon>
        <taxon>Streptomyces</taxon>
    </lineage>
</organism>
<feature type="domain" description="CYTH" evidence="3">
    <location>
        <begin position="2"/>
        <end position="149"/>
    </location>
</feature>
<feature type="region of interest" description="Disordered" evidence="2">
    <location>
        <begin position="135"/>
        <end position="162"/>
    </location>
</feature>
<feature type="compositionally biased region" description="Low complexity" evidence="2">
    <location>
        <begin position="143"/>
        <end position="152"/>
    </location>
</feature>
<dbReference type="InterPro" id="IPR033469">
    <property type="entry name" value="CYTH-like_dom_sf"/>
</dbReference>
<proteinExistence type="predicted"/>
<dbReference type="PANTHER" id="PTHR40114">
    <property type="entry name" value="SLR0698 PROTEIN"/>
    <property type="match status" value="1"/>
</dbReference>
<name>A0A919GN66_9ACTN</name>
<dbReference type="SMART" id="SM01118">
    <property type="entry name" value="CYTH"/>
    <property type="match status" value="1"/>
</dbReference>
<evidence type="ECO:0000313" key="5">
    <source>
        <dbReference type="Proteomes" id="UP000603708"/>
    </source>
</evidence>
<gene>
    <name evidence="4" type="ORF">GCM10018793_64580</name>
</gene>
<dbReference type="CDD" id="cd07761">
    <property type="entry name" value="CYTH-like_CthTTM-like"/>
    <property type="match status" value="1"/>
</dbReference>
<reference evidence="4" key="2">
    <citation type="submission" date="2020-09" db="EMBL/GenBank/DDBJ databases">
        <authorList>
            <person name="Sun Q."/>
            <person name="Ohkuma M."/>
        </authorList>
    </citation>
    <scope>NUCLEOTIDE SEQUENCE</scope>
    <source>
        <strain evidence="4">JCM 5069</strain>
    </source>
</reference>
<evidence type="ECO:0000259" key="3">
    <source>
        <dbReference type="SMART" id="SM01118"/>
    </source>
</evidence>
<dbReference type="InterPro" id="IPR012042">
    <property type="entry name" value="NeuTTM/CthTTM-like"/>
</dbReference>
<evidence type="ECO:0000313" key="4">
    <source>
        <dbReference type="EMBL" id="GHH87692.1"/>
    </source>
</evidence>
<dbReference type="RefSeq" id="WP_189938246.1">
    <property type="nucleotide sequence ID" value="NZ_BNCD01000029.1"/>
</dbReference>
<keyword evidence="5" id="KW-1185">Reference proteome</keyword>
<protein>
    <submittedName>
        <fullName evidence="4">Adenylate cyclase</fullName>
    </submittedName>
</protein>
<dbReference type="PIRSF" id="PIRSF016487">
    <property type="entry name" value="CYTH_UCP016487"/>
    <property type="match status" value="1"/>
</dbReference>
<feature type="active site" description="Proton acceptor" evidence="1">
    <location>
        <position position="29"/>
    </location>
</feature>
<dbReference type="PANTHER" id="PTHR40114:SF1">
    <property type="entry name" value="SLR0698 PROTEIN"/>
    <property type="match status" value="1"/>
</dbReference>
<sequence>MSNEIERKFLAPVTGPFSEIPATPVQQGYLARGENEEARVRRQGDEYTLAVKKGRGIKRQEFEIAIGAQEFAVLWPATEGARVSKSRRALPLHDGAIAYVDVFEGHLAPLATVEVEFGSEEEAWAFEPPEWFGPEVTGDDRYANANLSSSGAPPAPSPTGQR</sequence>
<dbReference type="Proteomes" id="UP000603708">
    <property type="component" value="Unassembled WGS sequence"/>
</dbReference>
<evidence type="ECO:0000256" key="2">
    <source>
        <dbReference type="SAM" id="MobiDB-lite"/>
    </source>
</evidence>
<feature type="compositionally biased region" description="Pro residues" evidence="2">
    <location>
        <begin position="153"/>
        <end position="162"/>
    </location>
</feature>
<comment type="caution">
    <text evidence="4">The sequence shown here is derived from an EMBL/GenBank/DDBJ whole genome shotgun (WGS) entry which is preliminary data.</text>
</comment>
<dbReference type="SUPFAM" id="SSF55154">
    <property type="entry name" value="CYTH-like phosphatases"/>
    <property type="match status" value="1"/>
</dbReference>
<accession>A0A919GN66</accession>
<dbReference type="AlphaFoldDB" id="A0A919GN66"/>